<accession>A0A7W6CYB4</accession>
<dbReference type="RefSeq" id="WP_183901459.1">
    <property type="nucleotide sequence ID" value="NZ_JACIDW010000013.1"/>
</dbReference>
<organism evidence="4 5">
    <name type="scientific">Rhizobium metallidurans</name>
    <dbReference type="NCBI Taxonomy" id="1265931"/>
    <lineage>
        <taxon>Bacteria</taxon>
        <taxon>Pseudomonadati</taxon>
        <taxon>Pseudomonadota</taxon>
        <taxon>Alphaproteobacteria</taxon>
        <taxon>Hyphomicrobiales</taxon>
        <taxon>Rhizobiaceae</taxon>
        <taxon>Rhizobium/Agrobacterium group</taxon>
        <taxon>Rhizobium</taxon>
    </lineage>
</organism>
<evidence type="ECO:0000313" key="4">
    <source>
        <dbReference type="EMBL" id="MBB3965945.1"/>
    </source>
</evidence>
<evidence type="ECO:0000256" key="1">
    <source>
        <dbReference type="ARBA" id="ARBA00022670"/>
    </source>
</evidence>
<dbReference type="SUPFAM" id="SSF52096">
    <property type="entry name" value="ClpP/crotonase"/>
    <property type="match status" value="1"/>
</dbReference>
<dbReference type="NCBIfam" id="NF045542">
    <property type="entry name" value="Clp_rel_HeadMat"/>
    <property type="match status" value="1"/>
</dbReference>
<dbReference type="InterPro" id="IPR023562">
    <property type="entry name" value="ClpP/TepA"/>
</dbReference>
<comment type="caution">
    <text evidence="4">The sequence shown here is derived from an EMBL/GenBank/DDBJ whole genome shotgun (WGS) entry which is preliminary data.</text>
</comment>
<dbReference type="AlphaFoldDB" id="A0A7W6CYB4"/>
<reference evidence="4 5" key="1">
    <citation type="submission" date="2020-08" db="EMBL/GenBank/DDBJ databases">
        <title>Genomic Encyclopedia of Type Strains, Phase IV (KMG-IV): sequencing the most valuable type-strain genomes for metagenomic binning, comparative biology and taxonomic classification.</title>
        <authorList>
            <person name="Goeker M."/>
        </authorList>
    </citation>
    <scope>NUCLEOTIDE SEQUENCE [LARGE SCALE GENOMIC DNA]</scope>
    <source>
        <strain evidence="4 5">DSM 26575</strain>
    </source>
</reference>
<keyword evidence="3" id="KW-0720">Serine protease</keyword>
<dbReference type="Pfam" id="PF25209">
    <property type="entry name" value="Phage_capsid_4"/>
    <property type="match status" value="1"/>
</dbReference>
<keyword evidence="2" id="KW-0378">Hydrolase</keyword>
<dbReference type="PANTHER" id="PTHR10381">
    <property type="entry name" value="ATP-DEPENDENT CLP PROTEASE PROTEOLYTIC SUBUNIT"/>
    <property type="match status" value="1"/>
</dbReference>
<dbReference type="NCBIfam" id="NF045540">
    <property type="entry name" value="scaf_prot_MCP1"/>
    <property type="match status" value="1"/>
</dbReference>
<dbReference type="GO" id="GO:0004176">
    <property type="term" value="F:ATP-dependent peptidase activity"/>
    <property type="evidence" value="ECO:0007669"/>
    <property type="project" value="TreeGrafter"/>
</dbReference>
<protein>
    <submittedName>
        <fullName evidence="4">ATP-dependent protease ClpP protease subunit/phage major head subunit gpT-like protein</fullName>
    </submittedName>
</protein>
<dbReference type="Pfam" id="PF00574">
    <property type="entry name" value="CLP_protease"/>
    <property type="match status" value="1"/>
</dbReference>
<dbReference type="GO" id="GO:0004252">
    <property type="term" value="F:serine-type endopeptidase activity"/>
    <property type="evidence" value="ECO:0007669"/>
    <property type="project" value="TreeGrafter"/>
</dbReference>
<name>A0A7W6CYB4_9HYPH</name>
<keyword evidence="1 4" id="KW-0645">Protease</keyword>
<gene>
    <name evidence="4" type="ORF">GGQ67_003626</name>
</gene>
<dbReference type="Gene3D" id="3.90.226.10">
    <property type="entry name" value="2-enoyl-CoA Hydratase, Chain A, domain 1"/>
    <property type="match status" value="1"/>
</dbReference>
<dbReference type="PANTHER" id="PTHR10381:SF70">
    <property type="entry name" value="ATP-DEPENDENT CLP PROTEASE PROTEOLYTIC SUBUNIT"/>
    <property type="match status" value="1"/>
</dbReference>
<dbReference type="GO" id="GO:0006515">
    <property type="term" value="P:protein quality control for misfolded or incompletely synthesized proteins"/>
    <property type="evidence" value="ECO:0007669"/>
    <property type="project" value="TreeGrafter"/>
</dbReference>
<sequence length="675" mass="71716">MVSSHRRSTMGSKLVKDGELHLYGMVGGDWTWDEDGIRTTGFTDEQVIEALGELSGDLVVRLNTGGGIAFQGIAIYNAIKAYDGKVTIYIDALAASAGSVVAMAGDTIIMRPGSMIMIHNPATITWGTSDEHRKAAGTLDEIAAAAAEIYAARSGKPIAEILSLMAEETWMRGNVARSLGFADDVEEAGETMSLPTFNYKLFKHAPHELALNRAVAAPGNPVKPAQAVQTMEFVMNAPAPAAPAAVISETTTAKDVTQDIFARCRSAKLSMEETDKVLAEAKGNPDTARDLIINMLADRAPPETISHSPATVTADAGDKFAIGATKALLLKAGVAGGEANEFSGMTMREIARHSLDLRGEKPTFSDPLMMVGRAMQPVMAGGMHTTSDFVKILANVASKSMLRGYGEAEETYSEWTSKGVLTDFKPGNRVDTGLFPSLAKVEEGAEYKYATMSDRGETIQLATYGNMFAISRQAIINDDVGAFSRIPLKMGRAAKRTIGNLVYAVLTSNPVMSDGVQLFHATHKNLLAGAGITAASISAARAAMAKQADVDGIAAAGLNIRPKFLLVPVELEDDAAVLMASEFDPSKTQRVPNSARNAATVISEARLSANSAAAWYMAADPNSTDTIEVAYLNGVETPTLEQKEGWGIDGVEFKVRIDAGVKQLDYRGLVKNPGQ</sequence>
<dbReference type="CDD" id="cd07016">
    <property type="entry name" value="S14_ClpP_1"/>
    <property type="match status" value="1"/>
</dbReference>
<dbReference type="Proteomes" id="UP000582090">
    <property type="component" value="Unassembled WGS sequence"/>
</dbReference>
<dbReference type="GO" id="GO:0051117">
    <property type="term" value="F:ATPase binding"/>
    <property type="evidence" value="ECO:0007669"/>
    <property type="project" value="TreeGrafter"/>
</dbReference>
<dbReference type="GO" id="GO:0009368">
    <property type="term" value="C:endopeptidase Clp complex"/>
    <property type="evidence" value="ECO:0007669"/>
    <property type="project" value="TreeGrafter"/>
</dbReference>
<evidence type="ECO:0000256" key="3">
    <source>
        <dbReference type="ARBA" id="ARBA00022825"/>
    </source>
</evidence>
<proteinExistence type="predicted"/>
<dbReference type="InterPro" id="IPR029045">
    <property type="entry name" value="ClpP/crotonase-like_dom_sf"/>
</dbReference>
<evidence type="ECO:0000313" key="5">
    <source>
        <dbReference type="Proteomes" id="UP000582090"/>
    </source>
</evidence>
<keyword evidence="5" id="KW-1185">Reference proteome</keyword>
<dbReference type="EMBL" id="JACIDW010000013">
    <property type="protein sequence ID" value="MBB3965945.1"/>
    <property type="molecule type" value="Genomic_DNA"/>
</dbReference>
<evidence type="ECO:0000256" key="2">
    <source>
        <dbReference type="ARBA" id="ARBA00022801"/>
    </source>
</evidence>